<dbReference type="InterPro" id="IPR005112">
    <property type="entry name" value="dDENN_dom"/>
</dbReference>
<keyword evidence="2" id="KW-1133">Transmembrane helix</keyword>
<dbReference type="SMART" id="SM00801">
    <property type="entry name" value="dDENN"/>
    <property type="match status" value="1"/>
</dbReference>
<evidence type="ECO:0000313" key="4">
    <source>
        <dbReference type="Ensembl" id="ENSEBUP00000013369.1"/>
    </source>
</evidence>
<keyword evidence="2" id="KW-0812">Transmembrane</keyword>
<proteinExistence type="predicted"/>
<evidence type="ECO:0000313" key="5">
    <source>
        <dbReference type="Proteomes" id="UP000694388"/>
    </source>
</evidence>
<feature type="transmembrane region" description="Helical" evidence="2">
    <location>
        <begin position="125"/>
        <end position="149"/>
    </location>
</feature>
<evidence type="ECO:0000256" key="2">
    <source>
        <dbReference type="SAM" id="Phobius"/>
    </source>
</evidence>
<dbReference type="InterPro" id="IPR001194">
    <property type="entry name" value="cDENN_dom"/>
</dbReference>
<evidence type="ECO:0000256" key="1">
    <source>
        <dbReference type="ARBA" id="ARBA00022658"/>
    </source>
</evidence>
<feature type="domain" description="UDENN" evidence="3">
    <location>
        <begin position="85"/>
        <end position="444"/>
    </location>
</feature>
<dbReference type="InterPro" id="IPR037516">
    <property type="entry name" value="Tripartite_DENN"/>
</dbReference>
<dbReference type="Ensembl" id="ENSEBUT00000013945.1">
    <property type="protein sequence ID" value="ENSEBUP00000013369.1"/>
    <property type="gene ID" value="ENSEBUG00000008440.1"/>
</dbReference>
<dbReference type="GO" id="GO:0005085">
    <property type="term" value="F:guanyl-nucleotide exchange factor activity"/>
    <property type="evidence" value="ECO:0007669"/>
    <property type="project" value="UniProtKB-KW"/>
</dbReference>
<accession>A0A8C4QCD3</accession>
<dbReference type="Gene3D" id="3.30.450.200">
    <property type="match status" value="1"/>
</dbReference>
<dbReference type="GeneTree" id="ENSGT00950000182931"/>
<dbReference type="Pfam" id="PF02141">
    <property type="entry name" value="DENN"/>
    <property type="match status" value="1"/>
</dbReference>
<dbReference type="InterPro" id="IPR051942">
    <property type="entry name" value="DENN_domain_containing_2"/>
</dbReference>
<dbReference type="PROSITE" id="PS50211">
    <property type="entry name" value="DENN"/>
    <property type="match status" value="1"/>
</dbReference>
<dbReference type="OMA" id="HEFQREA"/>
<dbReference type="PANTHER" id="PTHR15288">
    <property type="entry name" value="DENN DOMAIN-CONTAINING PROTEIN 2"/>
    <property type="match status" value="1"/>
</dbReference>
<dbReference type="PANTHER" id="PTHR15288:SF0">
    <property type="entry name" value="UDENN DOMAIN-CONTAINING PROTEIN"/>
    <property type="match status" value="1"/>
</dbReference>
<name>A0A8C4QCD3_EPTBU</name>
<keyword evidence="1" id="KW-0344">Guanine-nucleotide releasing factor</keyword>
<dbReference type="AlphaFoldDB" id="A0A8C4QCD3"/>
<sequence length="492" mass="56336">IFFPLQTVQKINAIFIAKRGKKRWKKSLSHSPEANLQRGPNTFYSPYSPGHAQRMARLRALRKRSSACTTLERELFEWRERQLFESFIVVGLKRKHSGKAYQAEITYQFPKVTAVLPFINNEPCFPIVLVHLPVFVFSIYLFSFIYIFIYGHFPMPSGKAPLLPEVYCILSRLGCFALFSKVKLLVASLYPFCRISQYNPFSSPFFLTIYAFQLIKLRRPSDSRLEHVDFSCLLRCLGVRQLLRLFASLLMERRVIFTADKLSTLSQCGHAAVAMLYPFSWQHTYVPVLPVSMLDIACSPTPFLLGVLSNALPRLRELPLEEAIVNLSMDDEDSILPRKLQAALVQVLEQRSELFSISISPSDGEPGSELNNLASEVFVRFLVEVVGHYSRSLVVVEQGLHEFQREAFRKAVASRGLRRFLELFMQTQMFAGFVQERELGRNDMQGLFELRAAQFLEESPGGEQSGVNRFLRGLGAYSQTSFREAFVCFYFS</sequence>
<protein>
    <recommendedName>
        <fullName evidence="3">UDENN domain-containing protein</fullName>
    </recommendedName>
</protein>
<dbReference type="FunFam" id="3.40.50.11500:FF:000004">
    <property type="entry name" value="DENN domain-containing protein 2C isoform X1"/>
    <property type="match status" value="1"/>
</dbReference>
<keyword evidence="2" id="KW-0472">Membrane</keyword>
<reference evidence="4" key="2">
    <citation type="submission" date="2025-09" db="UniProtKB">
        <authorList>
            <consortium name="Ensembl"/>
        </authorList>
    </citation>
    <scope>IDENTIFICATION</scope>
</reference>
<organism evidence="4 5">
    <name type="scientific">Eptatretus burgeri</name>
    <name type="common">Inshore hagfish</name>
    <dbReference type="NCBI Taxonomy" id="7764"/>
    <lineage>
        <taxon>Eukaryota</taxon>
        <taxon>Metazoa</taxon>
        <taxon>Chordata</taxon>
        <taxon>Craniata</taxon>
        <taxon>Vertebrata</taxon>
        <taxon>Cyclostomata</taxon>
        <taxon>Myxini</taxon>
        <taxon>Myxiniformes</taxon>
        <taxon>Myxinidae</taxon>
        <taxon>Eptatretinae</taxon>
        <taxon>Eptatretus</taxon>
    </lineage>
</organism>
<dbReference type="Gene3D" id="3.40.50.11500">
    <property type="match status" value="1"/>
</dbReference>
<evidence type="ECO:0000259" key="3">
    <source>
        <dbReference type="PROSITE" id="PS50211"/>
    </source>
</evidence>
<reference evidence="4" key="1">
    <citation type="submission" date="2025-08" db="UniProtKB">
        <authorList>
            <consortium name="Ensembl"/>
        </authorList>
    </citation>
    <scope>IDENTIFICATION</scope>
</reference>
<dbReference type="Pfam" id="PF03455">
    <property type="entry name" value="dDENN"/>
    <property type="match status" value="1"/>
</dbReference>
<dbReference type="InterPro" id="IPR043153">
    <property type="entry name" value="DENN_C"/>
</dbReference>
<keyword evidence="5" id="KW-1185">Reference proteome</keyword>
<dbReference type="Proteomes" id="UP000694388">
    <property type="component" value="Unplaced"/>
</dbReference>
<dbReference type="SMART" id="SM00799">
    <property type="entry name" value="DENN"/>
    <property type="match status" value="1"/>
</dbReference>